<organism evidence="1">
    <name type="scientific">marine sediment metagenome</name>
    <dbReference type="NCBI Taxonomy" id="412755"/>
    <lineage>
        <taxon>unclassified sequences</taxon>
        <taxon>metagenomes</taxon>
        <taxon>ecological metagenomes</taxon>
    </lineage>
</organism>
<comment type="caution">
    <text evidence="1">The sequence shown here is derived from an EMBL/GenBank/DDBJ whole genome shotgun (WGS) entry which is preliminary data.</text>
</comment>
<reference evidence="1" key="1">
    <citation type="journal article" date="2014" name="Front. Microbiol.">
        <title>High frequency of phylogenetically diverse reductive dehalogenase-homologous genes in deep subseafloor sedimentary metagenomes.</title>
        <authorList>
            <person name="Kawai M."/>
            <person name="Futagami T."/>
            <person name="Toyoda A."/>
            <person name="Takaki Y."/>
            <person name="Nishi S."/>
            <person name="Hori S."/>
            <person name="Arai W."/>
            <person name="Tsubouchi T."/>
            <person name="Morono Y."/>
            <person name="Uchiyama I."/>
            <person name="Ito T."/>
            <person name="Fujiyama A."/>
            <person name="Inagaki F."/>
            <person name="Takami H."/>
        </authorList>
    </citation>
    <scope>NUCLEOTIDE SEQUENCE</scope>
    <source>
        <strain evidence="1">Expedition CK06-06</strain>
    </source>
</reference>
<sequence>MPELNYILGDTYSSSWKGKPPHMLPVDVPVWHDFLDKFGDAYLHFYYDVALSTKPKPPDLPPGAMMTMWKKSFGKRIDAVGEMRNTVHIIEVTEQAFLRSLGQILVYTELWRVDPPIKKPFLPYIVCRTIDEDVLWTCQAYGVNHHLV</sequence>
<protein>
    <submittedName>
        <fullName evidence="1">Uncharacterized protein</fullName>
    </submittedName>
</protein>
<gene>
    <name evidence="1" type="ORF">S03H2_34910</name>
</gene>
<dbReference type="AlphaFoldDB" id="X1GN40"/>
<proteinExistence type="predicted"/>
<name>X1GN40_9ZZZZ</name>
<accession>X1GN40</accession>
<dbReference type="EMBL" id="BARU01021325">
    <property type="protein sequence ID" value="GAH59321.1"/>
    <property type="molecule type" value="Genomic_DNA"/>
</dbReference>
<evidence type="ECO:0000313" key="1">
    <source>
        <dbReference type="EMBL" id="GAH59321.1"/>
    </source>
</evidence>